<keyword evidence="3" id="KW-1185">Reference proteome</keyword>
<protein>
    <recommendedName>
        <fullName evidence="4">DUF11 domain-containing protein</fullName>
    </recommendedName>
</protein>
<evidence type="ECO:0000313" key="2">
    <source>
        <dbReference type="EMBL" id="KUR71588.1"/>
    </source>
</evidence>
<gene>
    <name evidence="2" type="ORF">AQZ52_08175</name>
</gene>
<dbReference type="NCBIfam" id="TIGR01451">
    <property type="entry name" value="B_ant_repeat"/>
    <property type="match status" value="1"/>
</dbReference>
<evidence type="ECO:0000256" key="1">
    <source>
        <dbReference type="SAM" id="SignalP"/>
    </source>
</evidence>
<dbReference type="Proteomes" id="UP000058012">
    <property type="component" value="Unassembled WGS sequence"/>
</dbReference>
<keyword evidence="1" id="KW-0732">Signal</keyword>
<comment type="caution">
    <text evidence="2">The sequence shown here is derived from an EMBL/GenBank/DDBJ whole genome shotgun (WGS) entry which is preliminary data.</text>
</comment>
<accession>A0A117UVH2</accession>
<dbReference type="STRING" id="1117702.AQZ52_08175"/>
<dbReference type="AlphaFoldDB" id="A0A117UVH2"/>
<feature type="signal peptide" evidence="1">
    <location>
        <begin position="1"/>
        <end position="25"/>
    </location>
</feature>
<dbReference type="OrthoDB" id="7428387at2"/>
<organism evidence="2 3">
    <name type="scientific">Novosphingobium fuchskuhlense</name>
    <dbReference type="NCBI Taxonomy" id="1117702"/>
    <lineage>
        <taxon>Bacteria</taxon>
        <taxon>Pseudomonadati</taxon>
        <taxon>Pseudomonadota</taxon>
        <taxon>Alphaproteobacteria</taxon>
        <taxon>Sphingomonadales</taxon>
        <taxon>Sphingomonadaceae</taxon>
        <taxon>Novosphingobium</taxon>
    </lineage>
</organism>
<dbReference type="RefSeq" id="WP_067908289.1">
    <property type="nucleotide sequence ID" value="NZ_KQ954244.1"/>
</dbReference>
<evidence type="ECO:0000313" key="3">
    <source>
        <dbReference type="Proteomes" id="UP000058012"/>
    </source>
</evidence>
<sequence>MNVSILVKSLAGSIAMMAMASPALAAAQATPAASAQAPAAVSLKIDVMIEKTVTENGVSKVQLVDPKVVVPGDKLVYTLRYHNAGGLPAVNYVMTNPLPSAVLLAPDGAPGTDVSVDGGKTWGKLDALKVTATDGSPRAAAAADVTHIRWTIAQIAPGASGEVQYHGIVR</sequence>
<name>A0A117UVH2_9SPHN</name>
<feature type="chain" id="PRO_5007157012" description="DUF11 domain-containing protein" evidence="1">
    <location>
        <begin position="26"/>
        <end position="170"/>
    </location>
</feature>
<dbReference type="EMBL" id="LLZS01000006">
    <property type="protein sequence ID" value="KUR71588.1"/>
    <property type="molecule type" value="Genomic_DNA"/>
</dbReference>
<evidence type="ECO:0008006" key="4">
    <source>
        <dbReference type="Google" id="ProtNLM"/>
    </source>
</evidence>
<reference evidence="2 3" key="1">
    <citation type="submission" date="2015-10" db="EMBL/GenBank/DDBJ databases">
        <title>Draft genome sequence of Novosphingobium fuchskuhlense DSM 25065 isolated from a surface water sample of the southwest basin of Lake Grosse Fuchskuhle.</title>
        <authorList>
            <person name="Ruckert C."/>
            <person name="Winkler A."/>
            <person name="Glaeser J."/>
            <person name="Grossart H.-P."/>
            <person name="Kalinowski J."/>
            <person name="Glaeser S."/>
        </authorList>
    </citation>
    <scope>NUCLEOTIDE SEQUENCE [LARGE SCALE GENOMIC DNA]</scope>
    <source>
        <strain evidence="2 3">FNE08-7</strain>
    </source>
</reference>
<proteinExistence type="predicted"/>
<dbReference type="InterPro" id="IPR047589">
    <property type="entry name" value="DUF11_rpt"/>
</dbReference>